<sequence>MAPGWAAQVTKNNKKSTKKLKQTKKTTKKLKANKRKQLNASLKDYVTKLFTKDSTSNKKHNANKEENSLEWAIPITRPKKIINETALAIKKHSTTDFNDKITENAKTKMLVFKKQVQKEKLS</sequence>
<proteinExistence type="predicted"/>
<dbReference type="Proteomes" id="UP000789901">
    <property type="component" value="Unassembled WGS sequence"/>
</dbReference>
<accession>A0ABN7WB62</accession>
<comment type="caution">
    <text evidence="2">The sequence shown here is derived from an EMBL/GenBank/DDBJ whole genome shotgun (WGS) entry which is preliminary data.</text>
</comment>
<evidence type="ECO:0000256" key="1">
    <source>
        <dbReference type="SAM" id="MobiDB-lite"/>
    </source>
</evidence>
<organism evidence="2 3">
    <name type="scientific">Gigaspora margarita</name>
    <dbReference type="NCBI Taxonomy" id="4874"/>
    <lineage>
        <taxon>Eukaryota</taxon>
        <taxon>Fungi</taxon>
        <taxon>Fungi incertae sedis</taxon>
        <taxon>Mucoromycota</taxon>
        <taxon>Glomeromycotina</taxon>
        <taxon>Glomeromycetes</taxon>
        <taxon>Diversisporales</taxon>
        <taxon>Gigasporaceae</taxon>
        <taxon>Gigaspora</taxon>
    </lineage>
</organism>
<evidence type="ECO:0000313" key="3">
    <source>
        <dbReference type="Proteomes" id="UP000789901"/>
    </source>
</evidence>
<dbReference type="EMBL" id="CAJVQB010037722">
    <property type="protein sequence ID" value="CAG8825513.1"/>
    <property type="molecule type" value="Genomic_DNA"/>
</dbReference>
<feature type="compositionally biased region" description="Basic residues" evidence="1">
    <location>
        <begin position="12"/>
        <end position="32"/>
    </location>
</feature>
<gene>
    <name evidence="2" type="ORF">GMARGA_LOCUS28867</name>
</gene>
<protein>
    <submittedName>
        <fullName evidence="2">37666_t:CDS:1</fullName>
    </submittedName>
</protein>
<feature type="region of interest" description="Disordered" evidence="1">
    <location>
        <begin position="1"/>
        <end position="32"/>
    </location>
</feature>
<name>A0ABN7WB62_GIGMA</name>
<evidence type="ECO:0000313" key="2">
    <source>
        <dbReference type="EMBL" id="CAG8825513.1"/>
    </source>
</evidence>
<keyword evidence="3" id="KW-1185">Reference proteome</keyword>
<reference evidence="2 3" key="1">
    <citation type="submission" date="2021-06" db="EMBL/GenBank/DDBJ databases">
        <authorList>
            <person name="Kallberg Y."/>
            <person name="Tangrot J."/>
            <person name="Rosling A."/>
        </authorList>
    </citation>
    <scope>NUCLEOTIDE SEQUENCE [LARGE SCALE GENOMIC DNA]</scope>
    <source>
        <strain evidence="2 3">120-4 pot B 10/14</strain>
    </source>
</reference>